<evidence type="ECO:0000259" key="5">
    <source>
        <dbReference type="PROSITE" id="PS50011"/>
    </source>
</evidence>
<keyword evidence="7" id="KW-0418">Kinase</keyword>
<gene>
    <name evidence="7" type="ORF">CAOG_008893</name>
</gene>
<feature type="domain" description="RING-type" evidence="6">
    <location>
        <begin position="579"/>
        <end position="618"/>
    </location>
</feature>
<keyword evidence="3" id="KW-0862">Zinc</keyword>
<dbReference type="PANTHER" id="PTHR48006:SF86">
    <property type="entry name" value="PROTEIN KINASE DOMAIN-CONTAINING PROTEIN"/>
    <property type="match status" value="1"/>
</dbReference>
<dbReference type="InterPro" id="IPR013083">
    <property type="entry name" value="Znf_RING/FYVE/PHD"/>
</dbReference>
<dbReference type="CDD" id="cd16649">
    <property type="entry name" value="mRING-HC-C3HC5_CGRF1-like"/>
    <property type="match status" value="1"/>
</dbReference>
<feature type="domain" description="Protein kinase" evidence="5">
    <location>
        <begin position="291"/>
        <end position="561"/>
    </location>
</feature>
<dbReference type="Gene3D" id="3.30.40.10">
    <property type="entry name" value="Zinc/RING finger domain, C3HC4 (zinc finger)"/>
    <property type="match status" value="1"/>
</dbReference>
<keyword evidence="3" id="KW-0479">Metal-binding</keyword>
<evidence type="ECO:0000256" key="3">
    <source>
        <dbReference type="PROSITE-ProRule" id="PRU00175"/>
    </source>
</evidence>
<accession>A0A0D2WS51</accession>
<dbReference type="SUPFAM" id="SSF56112">
    <property type="entry name" value="Protein kinase-like (PK-like)"/>
    <property type="match status" value="1"/>
</dbReference>
<proteinExistence type="predicted"/>
<dbReference type="OMA" id="NQHARAT"/>
<protein>
    <submittedName>
        <fullName evidence="7">TKL/IRAK protein kinase</fullName>
    </submittedName>
</protein>
<dbReference type="SUPFAM" id="SSF57850">
    <property type="entry name" value="RING/U-box"/>
    <property type="match status" value="1"/>
</dbReference>
<dbReference type="GO" id="GO:0005524">
    <property type="term" value="F:ATP binding"/>
    <property type="evidence" value="ECO:0007669"/>
    <property type="project" value="InterPro"/>
</dbReference>
<evidence type="ECO:0000256" key="4">
    <source>
        <dbReference type="SAM" id="Coils"/>
    </source>
</evidence>
<evidence type="ECO:0000256" key="2">
    <source>
        <dbReference type="ARBA" id="ARBA00022737"/>
    </source>
</evidence>
<dbReference type="GO" id="GO:0004672">
    <property type="term" value="F:protein kinase activity"/>
    <property type="evidence" value="ECO:0007669"/>
    <property type="project" value="InterPro"/>
</dbReference>
<dbReference type="PhylomeDB" id="A0A0D2WS51"/>
<keyword evidence="2" id="KW-0677">Repeat</keyword>
<dbReference type="STRING" id="595528.A0A0D2WS51"/>
<keyword evidence="4" id="KW-0175">Coiled coil</keyword>
<feature type="coiled-coil region" evidence="4">
    <location>
        <begin position="195"/>
        <end position="236"/>
    </location>
</feature>
<keyword evidence="8" id="KW-1185">Reference proteome</keyword>
<evidence type="ECO:0000313" key="7">
    <source>
        <dbReference type="EMBL" id="KJE94915.1"/>
    </source>
</evidence>
<dbReference type="AlphaFoldDB" id="A0A0D2WS51"/>
<dbReference type="InterPro" id="IPR051824">
    <property type="entry name" value="LRR_Rcpt-Like_S/T_Kinase"/>
</dbReference>
<keyword evidence="7" id="KW-0808">Transferase</keyword>
<dbReference type="GO" id="GO:0008270">
    <property type="term" value="F:zinc ion binding"/>
    <property type="evidence" value="ECO:0007669"/>
    <property type="project" value="UniProtKB-KW"/>
</dbReference>
<dbReference type="Gene3D" id="3.80.10.10">
    <property type="entry name" value="Ribonuclease Inhibitor"/>
    <property type="match status" value="1"/>
</dbReference>
<dbReference type="OrthoDB" id="206587at2759"/>
<dbReference type="InterPro" id="IPR000719">
    <property type="entry name" value="Prot_kinase_dom"/>
</dbReference>
<sequence>MLNYERMSDRQQQCYDRLKQANGSIDLSENRIGDSEIQAVTAATQANAEILQLRLSRNRISEIGAQQLAALFKNTATLTRIDLDSNQIGDAGARQLASALKSNLTITWLDLSHNHVGNAGAKGLANMLKSNSTLTHLLNVEFQQLQEANKSLETQLASKLVDIDAARLRLMQAGESIRATQSRHAQLQQVSSQALSDSAQKQRQLEAQVQQLQAQLLSATQEMATKEAELEAVRVELFAAQLAGRPGTQPAQSVSAAAFAEMEAAEAEAAANRVETPQLPMHFVLELTGNFTPLACLGSGRTGAYYQCMMGDQLVAVKRLLPQESADPTQFRSEIELLARLSHPNVVPLYFYAEEGSDRCMVFEHMKHGSVRDRLSLKNNTPPLSWQQRHAIAVGVAEAMRFVQQAIPRSPVFHLNLKSSNVLLDNHFVAKITDFGLSRSPPVASSKHIFRQGIQHSMQYLCPEYRDEGKVSLKTDVFSFGMLLFELLTGQEPSLNLRGNARREIRRNQHARATFDTTIAWSEASTAQAEQVCNLAIDCMEEARMYRPSFTDALEILGVAVPGPPPAADENDGARERECLICLSAPTTAKLMPCRHACLCTECATTLMQRNERCPVCRGHIESFETGNFLQTFVAQRS</sequence>
<dbReference type="SMART" id="SM00368">
    <property type="entry name" value="LRR_RI"/>
    <property type="match status" value="3"/>
</dbReference>
<evidence type="ECO:0000313" key="8">
    <source>
        <dbReference type="Proteomes" id="UP000008743"/>
    </source>
</evidence>
<dbReference type="InParanoid" id="A0A0D2WS51"/>
<organism evidence="7 8">
    <name type="scientific">Capsaspora owczarzaki (strain ATCC 30864)</name>
    <dbReference type="NCBI Taxonomy" id="595528"/>
    <lineage>
        <taxon>Eukaryota</taxon>
        <taxon>Filasterea</taxon>
        <taxon>Capsaspora</taxon>
    </lineage>
</organism>
<dbReference type="InterPro" id="IPR001841">
    <property type="entry name" value="Znf_RING"/>
</dbReference>
<dbReference type="SUPFAM" id="SSF52047">
    <property type="entry name" value="RNI-like"/>
    <property type="match status" value="1"/>
</dbReference>
<evidence type="ECO:0000256" key="1">
    <source>
        <dbReference type="ARBA" id="ARBA00022614"/>
    </source>
</evidence>
<dbReference type="Proteomes" id="UP000008743">
    <property type="component" value="Unassembled WGS sequence"/>
</dbReference>
<dbReference type="PANTHER" id="PTHR48006">
    <property type="entry name" value="LEUCINE-RICH REPEAT-CONTAINING PROTEIN DDB_G0281931-RELATED"/>
    <property type="match status" value="1"/>
</dbReference>
<reference evidence="8" key="1">
    <citation type="submission" date="2011-02" db="EMBL/GenBank/DDBJ databases">
        <title>The Genome Sequence of Capsaspora owczarzaki ATCC 30864.</title>
        <authorList>
            <person name="Russ C."/>
            <person name="Cuomo C."/>
            <person name="Burger G."/>
            <person name="Gray M.W."/>
            <person name="Holland P.W.H."/>
            <person name="King N."/>
            <person name="Lang F.B.F."/>
            <person name="Roger A.J."/>
            <person name="Ruiz-Trillo I."/>
            <person name="Young S.K."/>
            <person name="Zeng Q."/>
            <person name="Gargeya S."/>
            <person name="Alvarado L."/>
            <person name="Berlin A."/>
            <person name="Chapman S.B."/>
            <person name="Chen Z."/>
            <person name="Freedman E."/>
            <person name="Gellesch M."/>
            <person name="Goldberg J."/>
            <person name="Griggs A."/>
            <person name="Gujja S."/>
            <person name="Heilman E."/>
            <person name="Heiman D."/>
            <person name="Howarth C."/>
            <person name="Mehta T."/>
            <person name="Neiman D."/>
            <person name="Pearson M."/>
            <person name="Roberts A."/>
            <person name="Saif S."/>
            <person name="Shea T."/>
            <person name="Shenoy N."/>
            <person name="Sisk P."/>
            <person name="Stolte C."/>
            <person name="Sykes S."/>
            <person name="White J."/>
            <person name="Yandava C."/>
            <person name="Haas B."/>
            <person name="Nusbaum C."/>
            <person name="Birren B."/>
        </authorList>
    </citation>
    <scope>NUCLEOTIDE SEQUENCE</scope>
    <source>
        <strain evidence="8">ATCC 30864</strain>
    </source>
</reference>
<dbReference type="InterPro" id="IPR011009">
    <property type="entry name" value="Kinase-like_dom_sf"/>
</dbReference>
<dbReference type="EMBL" id="KE346368">
    <property type="protein sequence ID" value="KJE94915.1"/>
    <property type="molecule type" value="Genomic_DNA"/>
</dbReference>
<dbReference type="PROSITE" id="PS50011">
    <property type="entry name" value="PROTEIN_KINASE_DOM"/>
    <property type="match status" value="1"/>
</dbReference>
<dbReference type="Gene3D" id="1.10.510.10">
    <property type="entry name" value="Transferase(Phosphotransferase) domain 1"/>
    <property type="match status" value="1"/>
</dbReference>
<dbReference type="InterPro" id="IPR032675">
    <property type="entry name" value="LRR_dom_sf"/>
</dbReference>
<dbReference type="InterPro" id="IPR001611">
    <property type="entry name" value="Leu-rich_rpt"/>
</dbReference>
<name>A0A0D2WS51_CAPO3</name>
<evidence type="ECO:0000259" key="6">
    <source>
        <dbReference type="PROSITE" id="PS50089"/>
    </source>
</evidence>
<dbReference type="PROSITE" id="PS50089">
    <property type="entry name" value="ZF_RING_2"/>
    <property type="match status" value="1"/>
</dbReference>
<dbReference type="Pfam" id="PF13920">
    <property type="entry name" value="zf-C3HC4_3"/>
    <property type="match status" value="1"/>
</dbReference>
<keyword evidence="3" id="KW-0863">Zinc-finger</keyword>
<dbReference type="eggNOG" id="KOG1187">
    <property type="taxonomic scope" value="Eukaryota"/>
</dbReference>
<dbReference type="Pfam" id="PF00069">
    <property type="entry name" value="Pkinase"/>
    <property type="match status" value="1"/>
</dbReference>
<dbReference type="Pfam" id="PF13516">
    <property type="entry name" value="LRR_6"/>
    <property type="match status" value="2"/>
</dbReference>
<keyword evidence="1" id="KW-0433">Leucine-rich repeat</keyword>
<dbReference type="SMART" id="SM00184">
    <property type="entry name" value="RING"/>
    <property type="match status" value="1"/>
</dbReference>